<sequence length="161" mass="18154">MFHLNKKLNLLIFSGDYDKALAGLIIANAAREIDIDVSIFFGFWGLLLVRDPKAPPCENKTVYEKMFSMMTPNGIEELPLSKMNFSGIGKEMLKAMMKEEDTPSITAFLKGAIKKGVKFYGCKLSVEIMGFKKEELLPEVEIIEAKDYLKDAVNSNMQLFI</sequence>
<name>B9E3D2_CLOK1</name>
<dbReference type="EMBL" id="AP009049">
    <property type="protein sequence ID" value="BAH07007.1"/>
    <property type="molecule type" value="Genomic_DNA"/>
</dbReference>
<protein>
    <recommendedName>
        <fullName evidence="3">Sulfide reductase</fullName>
    </recommendedName>
</protein>
<dbReference type="SUPFAM" id="SSF75169">
    <property type="entry name" value="DsrEFH-like"/>
    <property type="match status" value="1"/>
</dbReference>
<dbReference type="PANTHER" id="PTHR34655:SF2">
    <property type="entry name" value="PEROXIREDOXIN FAMILY PROTEIN"/>
    <property type="match status" value="1"/>
</dbReference>
<gene>
    <name evidence="1" type="ordered locus">CKR_1956</name>
</gene>
<dbReference type="KEGG" id="ckr:CKR_1956"/>
<evidence type="ECO:0000313" key="2">
    <source>
        <dbReference type="Proteomes" id="UP000007969"/>
    </source>
</evidence>
<evidence type="ECO:0000313" key="1">
    <source>
        <dbReference type="EMBL" id="BAH07007.1"/>
    </source>
</evidence>
<dbReference type="Proteomes" id="UP000007969">
    <property type="component" value="Chromosome"/>
</dbReference>
<dbReference type="Gene3D" id="3.40.1260.10">
    <property type="entry name" value="DsrEFH-like"/>
    <property type="match status" value="1"/>
</dbReference>
<dbReference type="AlphaFoldDB" id="B9E3D2"/>
<proteinExistence type="predicted"/>
<accession>B9E3D2</accession>
<organism evidence="1 2">
    <name type="scientific">Clostridium kluyveri (strain NBRC 12016)</name>
    <dbReference type="NCBI Taxonomy" id="583346"/>
    <lineage>
        <taxon>Bacteria</taxon>
        <taxon>Bacillati</taxon>
        <taxon>Bacillota</taxon>
        <taxon>Clostridia</taxon>
        <taxon>Eubacteriales</taxon>
        <taxon>Clostridiaceae</taxon>
        <taxon>Clostridium</taxon>
    </lineage>
</organism>
<dbReference type="HOGENOM" id="CLU_094970_1_1_9"/>
<dbReference type="Pfam" id="PF13686">
    <property type="entry name" value="DrsE_2"/>
    <property type="match status" value="1"/>
</dbReference>
<evidence type="ECO:0008006" key="3">
    <source>
        <dbReference type="Google" id="ProtNLM"/>
    </source>
</evidence>
<dbReference type="PANTHER" id="PTHR34655">
    <property type="entry name" value="CONSERVED WITHIN P. AEROPHILUM"/>
    <property type="match status" value="1"/>
</dbReference>
<dbReference type="InterPro" id="IPR032836">
    <property type="entry name" value="DsrE2-like"/>
</dbReference>
<reference evidence="2" key="1">
    <citation type="submission" date="2005-09" db="EMBL/GenBank/DDBJ databases">
        <title>Complete genome sequence of Clostridium kluyveri and comparative genomics of Clostridia species.</title>
        <authorList>
            <person name="Inui M."/>
            <person name="Nonaka H."/>
            <person name="Shinoda Y."/>
            <person name="Ikenaga Y."/>
            <person name="Abe M."/>
            <person name="Naito K."/>
            <person name="Vertes A.A."/>
            <person name="Yukawa H."/>
        </authorList>
    </citation>
    <scope>NUCLEOTIDE SEQUENCE [LARGE SCALE GENOMIC DNA]</scope>
    <source>
        <strain evidence="2">NBRC 12016</strain>
    </source>
</reference>
<dbReference type="InterPro" id="IPR027396">
    <property type="entry name" value="DsrEFH-like"/>
</dbReference>